<feature type="region of interest" description="Disordered" evidence="1">
    <location>
        <begin position="37"/>
        <end position="63"/>
    </location>
</feature>
<reference evidence="2" key="1">
    <citation type="submission" date="2020-05" db="EMBL/GenBank/DDBJ databases">
        <authorList>
            <person name="Chiriac C."/>
            <person name="Salcher M."/>
            <person name="Ghai R."/>
            <person name="Kavagutti S V."/>
        </authorList>
    </citation>
    <scope>NUCLEOTIDE SEQUENCE</scope>
</reference>
<evidence type="ECO:0000256" key="1">
    <source>
        <dbReference type="SAM" id="MobiDB-lite"/>
    </source>
</evidence>
<organism evidence="2">
    <name type="scientific">freshwater metagenome</name>
    <dbReference type="NCBI Taxonomy" id="449393"/>
    <lineage>
        <taxon>unclassified sequences</taxon>
        <taxon>metagenomes</taxon>
        <taxon>ecological metagenomes</taxon>
    </lineage>
</organism>
<gene>
    <name evidence="2" type="ORF">UFOPK2992_00352</name>
</gene>
<sequence>MDERTADIAASCGNLEHVIVLTTFDHDHHGFGIGGLASAGRQPSAPGAGEHWHGIAHGLDPLG</sequence>
<evidence type="ECO:0000313" key="2">
    <source>
        <dbReference type="EMBL" id="CAB4790029.1"/>
    </source>
</evidence>
<accession>A0A6J6X0Q1</accession>
<protein>
    <submittedName>
        <fullName evidence="2">Unannotated protein</fullName>
    </submittedName>
</protein>
<proteinExistence type="predicted"/>
<dbReference type="EMBL" id="CAFAAI010000038">
    <property type="protein sequence ID" value="CAB4790029.1"/>
    <property type="molecule type" value="Genomic_DNA"/>
</dbReference>
<name>A0A6J6X0Q1_9ZZZZ</name>
<dbReference type="AlphaFoldDB" id="A0A6J6X0Q1"/>